<name>A0A1E5XQK7_9HYPH</name>
<dbReference type="PANTHER" id="PTHR33988">
    <property type="entry name" value="ENDORIBONUCLEASE MAZF-RELATED"/>
    <property type="match status" value="1"/>
</dbReference>
<dbReference type="PANTHER" id="PTHR33988:SF2">
    <property type="entry name" value="ENDORIBONUCLEASE MAZF"/>
    <property type="match status" value="1"/>
</dbReference>
<evidence type="ECO:0000313" key="1">
    <source>
        <dbReference type="EMBL" id="OEO30870.1"/>
    </source>
</evidence>
<dbReference type="SUPFAM" id="SSF50118">
    <property type="entry name" value="Cell growth inhibitor/plasmid maintenance toxic component"/>
    <property type="match status" value="1"/>
</dbReference>
<dbReference type="InterPro" id="IPR003477">
    <property type="entry name" value="PemK-like"/>
</dbReference>
<dbReference type="GO" id="GO:0016075">
    <property type="term" value="P:rRNA catabolic process"/>
    <property type="evidence" value="ECO:0007669"/>
    <property type="project" value="TreeGrafter"/>
</dbReference>
<dbReference type="Pfam" id="PF02452">
    <property type="entry name" value="PemK_toxin"/>
    <property type="match status" value="1"/>
</dbReference>
<proteinExistence type="predicted"/>
<dbReference type="InterPro" id="IPR011067">
    <property type="entry name" value="Plasmid_toxin/cell-grow_inhib"/>
</dbReference>
<dbReference type="AlphaFoldDB" id="A0A1E5XQK7"/>
<accession>A0A1E5XQK7</accession>
<comment type="caution">
    <text evidence="1">The sequence shown here is derived from an EMBL/GenBank/DDBJ whole genome shotgun (WGS) entry which is preliminary data.</text>
</comment>
<dbReference type="Gene3D" id="2.30.30.110">
    <property type="match status" value="1"/>
</dbReference>
<dbReference type="GO" id="GO:0003677">
    <property type="term" value="F:DNA binding"/>
    <property type="evidence" value="ECO:0007669"/>
    <property type="project" value="InterPro"/>
</dbReference>
<keyword evidence="2" id="KW-1185">Reference proteome</keyword>
<dbReference type="GO" id="GO:0006402">
    <property type="term" value="P:mRNA catabolic process"/>
    <property type="evidence" value="ECO:0007669"/>
    <property type="project" value="TreeGrafter"/>
</dbReference>
<protein>
    <submittedName>
        <fullName evidence="1">Growth inhibitor PemK</fullName>
    </submittedName>
</protein>
<dbReference type="RefSeq" id="WP_069909929.1">
    <property type="nucleotide sequence ID" value="NZ_LAJE02000181.1"/>
</dbReference>
<evidence type="ECO:0000313" key="2">
    <source>
        <dbReference type="Proteomes" id="UP000095463"/>
    </source>
</evidence>
<dbReference type="GO" id="GO:0004521">
    <property type="term" value="F:RNA endonuclease activity"/>
    <property type="evidence" value="ECO:0007669"/>
    <property type="project" value="TreeGrafter"/>
</dbReference>
<dbReference type="EMBL" id="LAJE02000181">
    <property type="protein sequence ID" value="OEO30870.1"/>
    <property type="molecule type" value="Genomic_DNA"/>
</dbReference>
<sequence length="116" mass="12583">MKRGQIWTAANSTEYGRKPRPVVIIQDDLFSETNSITICPLTTDLREVPLMRVTVAPTVTNGLIAESQLMADKIATIPRSKLGRQIGELDSAGIGRMNSAIRLFLGLDAGNESEAV</sequence>
<reference evidence="1 2" key="1">
    <citation type="journal article" date="2015" name="Genome Announc.">
        <title>Genome Assemblies of Three Soil-Associated Devosia species: D. insulae, D. limi, and D. soli.</title>
        <authorList>
            <person name="Hassan Y.I."/>
            <person name="Lepp D."/>
            <person name="Zhou T."/>
        </authorList>
    </citation>
    <scope>NUCLEOTIDE SEQUENCE [LARGE SCALE GENOMIC DNA]</scope>
    <source>
        <strain evidence="1 2">DS-56</strain>
    </source>
</reference>
<dbReference type="Proteomes" id="UP000095463">
    <property type="component" value="Unassembled WGS sequence"/>
</dbReference>
<dbReference type="OrthoDB" id="3196747at2"/>
<organism evidence="1 2">
    <name type="scientific">Devosia insulae DS-56</name>
    <dbReference type="NCBI Taxonomy" id="1116389"/>
    <lineage>
        <taxon>Bacteria</taxon>
        <taxon>Pseudomonadati</taxon>
        <taxon>Pseudomonadota</taxon>
        <taxon>Alphaproteobacteria</taxon>
        <taxon>Hyphomicrobiales</taxon>
        <taxon>Devosiaceae</taxon>
        <taxon>Devosia</taxon>
    </lineage>
</organism>
<gene>
    <name evidence="1" type="ORF">VW23_019055</name>
</gene>